<dbReference type="PROSITE" id="PS50112">
    <property type="entry name" value="PAS"/>
    <property type="match status" value="1"/>
</dbReference>
<dbReference type="KEGG" id="scad:DN051_37485"/>
<comment type="function">
    <text evidence="13">Primarily acts as an independent SigF regulator that is sensitive to the osmosensory signal, mediating the cross talk of PknD with the SigF regulon. Possesses both phosphatase and kinase activities. The kinase domain functions as a classic anti-sigma factor-like kinase to phosphorylate the anti-anti-sigma factor domain at the canonical regulatory site, and the phosphatase domain antagonizes this activity.</text>
</comment>
<evidence type="ECO:0000313" key="18">
    <source>
        <dbReference type="EMBL" id="AWW42918.1"/>
    </source>
</evidence>
<evidence type="ECO:0000256" key="11">
    <source>
        <dbReference type="ARBA" id="ARBA00023211"/>
    </source>
</evidence>
<keyword evidence="7" id="KW-0378">Hydrolase</keyword>
<proteinExistence type="predicted"/>
<name>A0A2Z4JDQ8_9ACTN</name>
<dbReference type="SUPFAM" id="SSF81606">
    <property type="entry name" value="PP2C-like"/>
    <property type="match status" value="1"/>
</dbReference>
<evidence type="ECO:0000256" key="10">
    <source>
        <dbReference type="ARBA" id="ARBA00022912"/>
    </source>
</evidence>
<dbReference type="InterPro" id="IPR036457">
    <property type="entry name" value="PPM-type-like_dom_sf"/>
</dbReference>
<dbReference type="InterPro" id="IPR052016">
    <property type="entry name" value="Bact_Sigma-Reg"/>
</dbReference>
<dbReference type="InterPro" id="IPR003018">
    <property type="entry name" value="GAF"/>
</dbReference>
<dbReference type="InterPro" id="IPR001932">
    <property type="entry name" value="PPM-type_phosphatase-like_dom"/>
</dbReference>
<reference evidence="18 19" key="1">
    <citation type="journal article" date="2019" name="Int. J. Syst. Evol. Microbiol.">
        <title>Streptomyces cadmiisoli sp. nov., a novel actinomycete isolated from cadmium-contaminated soil.</title>
        <authorList>
            <person name="Li K."/>
            <person name="Tang X."/>
            <person name="Zhao J."/>
            <person name="Guo Y."/>
            <person name="Tang Y."/>
            <person name="Gao J."/>
        </authorList>
    </citation>
    <scope>NUCLEOTIDE SEQUENCE [LARGE SCALE GENOMIC DNA]</scope>
    <source>
        <strain evidence="18 19">ZFG47</strain>
    </source>
</reference>
<dbReference type="GO" id="GO:0046872">
    <property type="term" value="F:metal ion binding"/>
    <property type="evidence" value="ECO:0007669"/>
    <property type="project" value="UniProtKB-KW"/>
</dbReference>
<dbReference type="Gene3D" id="3.30.450.20">
    <property type="entry name" value="PAS domain"/>
    <property type="match status" value="2"/>
</dbReference>
<evidence type="ECO:0000259" key="16">
    <source>
        <dbReference type="PROSITE" id="PS50112"/>
    </source>
</evidence>
<dbReference type="GO" id="GO:0016301">
    <property type="term" value="F:kinase activity"/>
    <property type="evidence" value="ECO:0007669"/>
    <property type="project" value="UniProtKB-KW"/>
</dbReference>
<keyword evidence="19" id="KW-1185">Reference proteome</keyword>
<dbReference type="InterPro" id="IPR013655">
    <property type="entry name" value="PAS_fold_3"/>
</dbReference>
<dbReference type="SUPFAM" id="SSF55785">
    <property type="entry name" value="PYP-like sensor domain (PAS domain)"/>
    <property type="match status" value="2"/>
</dbReference>
<feature type="domain" description="PAS" evidence="16">
    <location>
        <begin position="288"/>
        <end position="335"/>
    </location>
</feature>
<dbReference type="InterPro" id="IPR000700">
    <property type="entry name" value="PAS-assoc_C"/>
</dbReference>
<dbReference type="FunFam" id="3.60.40.10:FF:000005">
    <property type="entry name" value="Serine/threonine protein phosphatase"/>
    <property type="match status" value="1"/>
</dbReference>
<evidence type="ECO:0000256" key="7">
    <source>
        <dbReference type="ARBA" id="ARBA00022801"/>
    </source>
</evidence>
<dbReference type="Gene3D" id="3.30.565.10">
    <property type="entry name" value="Histidine kinase-like ATPase, C-terminal domain"/>
    <property type="match status" value="1"/>
</dbReference>
<evidence type="ECO:0000313" key="19">
    <source>
        <dbReference type="Proteomes" id="UP000249616"/>
    </source>
</evidence>
<dbReference type="Pfam" id="PF07228">
    <property type="entry name" value="SpoIIE"/>
    <property type="match status" value="1"/>
</dbReference>
<dbReference type="PROSITE" id="PS50113">
    <property type="entry name" value="PAC"/>
    <property type="match status" value="1"/>
</dbReference>
<dbReference type="Pfam" id="PF13185">
    <property type="entry name" value="GAF_2"/>
    <property type="match status" value="1"/>
</dbReference>
<dbReference type="InterPro" id="IPR035965">
    <property type="entry name" value="PAS-like_dom_sf"/>
</dbReference>
<evidence type="ECO:0000256" key="4">
    <source>
        <dbReference type="ARBA" id="ARBA00022723"/>
    </source>
</evidence>
<keyword evidence="8" id="KW-0067">ATP-binding</keyword>
<keyword evidence="2" id="KW-0597">Phosphoprotein</keyword>
<keyword evidence="10" id="KW-0904">Protein phosphatase</keyword>
<keyword evidence="11" id="KW-0464">Manganese</keyword>
<evidence type="ECO:0000256" key="15">
    <source>
        <dbReference type="ARBA" id="ARBA00081350"/>
    </source>
</evidence>
<dbReference type="CDD" id="cd16936">
    <property type="entry name" value="HATPase_RsbW-like"/>
    <property type="match status" value="1"/>
</dbReference>
<dbReference type="SMART" id="SM00065">
    <property type="entry name" value="GAF"/>
    <property type="match status" value="1"/>
</dbReference>
<dbReference type="RefSeq" id="WP_112442763.1">
    <property type="nucleotide sequence ID" value="NZ_CP030073.1"/>
</dbReference>
<evidence type="ECO:0000256" key="9">
    <source>
        <dbReference type="ARBA" id="ARBA00022842"/>
    </source>
</evidence>
<dbReference type="EC" id="3.1.3.16" evidence="1"/>
<dbReference type="PANTHER" id="PTHR43156:SF2">
    <property type="entry name" value="STAGE II SPORULATION PROTEIN E"/>
    <property type="match status" value="1"/>
</dbReference>
<evidence type="ECO:0000256" key="1">
    <source>
        <dbReference type="ARBA" id="ARBA00013081"/>
    </source>
</evidence>
<evidence type="ECO:0000256" key="3">
    <source>
        <dbReference type="ARBA" id="ARBA00022679"/>
    </source>
</evidence>
<dbReference type="SMART" id="SM00091">
    <property type="entry name" value="PAS"/>
    <property type="match status" value="2"/>
</dbReference>
<dbReference type="AlphaFoldDB" id="A0A2Z4JDQ8"/>
<dbReference type="Pfam" id="PF08447">
    <property type="entry name" value="PAS_3"/>
    <property type="match status" value="1"/>
</dbReference>
<dbReference type="InterPro" id="IPR029016">
    <property type="entry name" value="GAF-like_dom_sf"/>
</dbReference>
<dbReference type="GO" id="GO:0004722">
    <property type="term" value="F:protein serine/threonine phosphatase activity"/>
    <property type="evidence" value="ECO:0007669"/>
    <property type="project" value="UniProtKB-EC"/>
</dbReference>
<dbReference type="InterPro" id="IPR003594">
    <property type="entry name" value="HATPase_dom"/>
</dbReference>
<organism evidence="18 19">
    <name type="scientific">Streptomyces cadmiisoli</name>
    <dbReference type="NCBI Taxonomy" id="2184053"/>
    <lineage>
        <taxon>Bacteria</taxon>
        <taxon>Bacillati</taxon>
        <taxon>Actinomycetota</taxon>
        <taxon>Actinomycetes</taxon>
        <taxon>Kitasatosporales</taxon>
        <taxon>Streptomycetaceae</taxon>
        <taxon>Streptomyces</taxon>
        <taxon>Streptomyces aurantiacus group</taxon>
    </lineage>
</organism>
<evidence type="ECO:0000256" key="13">
    <source>
        <dbReference type="ARBA" id="ARBA00056274"/>
    </source>
</evidence>
<dbReference type="FunFam" id="3.30.565.10:FF:000028">
    <property type="entry name" value="PAS sensor protein"/>
    <property type="match status" value="1"/>
</dbReference>
<dbReference type="GO" id="GO:0005524">
    <property type="term" value="F:ATP binding"/>
    <property type="evidence" value="ECO:0007669"/>
    <property type="project" value="UniProtKB-KW"/>
</dbReference>
<dbReference type="Pfam" id="PF13581">
    <property type="entry name" value="HATPase_c_2"/>
    <property type="match status" value="1"/>
</dbReference>
<dbReference type="SUPFAM" id="SSF55781">
    <property type="entry name" value="GAF domain-like"/>
    <property type="match status" value="1"/>
</dbReference>
<evidence type="ECO:0000256" key="6">
    <source>
        <dbReference type="ARBA" id="ARBA00022777"/>
    </source>
</evidence>
<dbReference type="Gene3D" id="3.30.450.40">
    <property type="match status" value="1"/>
</dbReference>
<evidence type="ECO:0000256" key="8">
    <source>
        <dbReference type="ARBA" id="ARBA00022840"/>
    </source>
</evidence>
<dbReference type="CDD" id="cd00130">
    <property type="entry name" value="PAS"/>
    <property type="match status" value="2"/>
</dbReference>
<gene>
    <name evidence="18" type="ORF">DN051_37485</name>
</gene>
<dbReference type="InterPro" id="IPR013656">
    <property type="entry name" value="PAS_4"/>
</dbReference>
<keyword evidence="3" id="KW-0808">Transferase</keyword>
<keyword evidence="9" id="KW-0460">Magnesium</keyword>
<dbReference type="Pfam" id="PF08448">
    <property type="entry name" value="PAS_4"/>
    <property type="match status" value="1"/>
</dbReference>
<evidence type="ECO:0000256" key="12">
    <source>
        <dbReference type="ARBA" id="ARBA00047761"/>
    </source>
</evidence>
<dbReference type="Proteomes" id="UP000249616">
    <property type="component" value="Chromosome"/>
</dbReference>
<evidence type="ECO:0000256" key="5">
    <source>
        <dbReference type="ARBA" id="ARBA00022741"/>
    </source>
</evidence>
<evidence type="ECO:0000256" key="2">
    <source>
        <dbReference type="ARBA" id="ARBA00022553"/>
    </source>
</evidence>
<dbReference type="Gene3D" id="3.60.40.10">
    <property type="entry name" value="PPM-type phosphatase domain"/>
    <property type="match status" value="1"/>
</dbReference>
<dbReference type="SMART" id="SM00331">
    <property type="entry name" value="PP2C_SIG"/>
    <property type="match status" value="1"/>
</dbReference>
<feature type="domain" description="PAC" evidence="17">
    <location>
        <begin position="242"/>
        <end position="294"/>
    </location>
</feature>
<keyword evidence="5" id="KW-0547">Nucleotide-binding</keyword>
<keyword evidence="6" id="KW-0418">Kinase</keyword>
<sequence>MNERLSLLTAVEEGITNAEVLQLALEHAVAELRGLGGAVHVCGPMSAMRLVGSAGLPPALVRSWDIIDRYSLVVPARVIAHGGELWAQHGTRSADELMGGKQLLGTGLAAVAIPSDEDSFGSLTILTGAAGEPTREQWDFLKAVSTWVRERMSQAPAPTGLSLGEPGHKRKRPALGPVEVGAWEWDLRTGSLAWDEAAMAVYGTDPADFVPRVESWMRVVHTDDLAWTLAAVEEAIRTRGAFEAEYRVRRPDGGYVWTQSRGMVMLDGTGEPHRMIGTTWEKSQSRSARDALSRALRHMSDGFLAVDKSWCITFANLRAETMLRTTEEELIGRTLWSLATLRQLPEVESRCRAASQSGPTGLDMCVPNAQACYHLRVVPIPDGFALYFTDVTDERKVEAQRIASERTAVERSSRIAELTAGLAAATTSADVIDAVARRVLPPFGASGLLVQVREGGRAHTLGAVGYPSDIVDSIESRAAGDDPGWEAWVMNEPRFISSPEEYLARFPGLADRIIVTGKQAWAFMPLTASGQTFGVCTISFDEPRHLTDEERTLLVTITALVAHALERARLYDAEHTRSRELQRALLPQTLPDVPSCRLAARYLPTAEGVDVGGDWYDVIPLAAGRVALVIGDVMGHGLSEAVTMGRLRTAIHTLAGLGLAPDEIMNHLNDIVSGLGDDLYVTCLFALYDSSTSICTIARAGHPPPAVVHPDGSVHFPEAVLNPPLGAAQPPIETFDLEIQEGSVLVLFTDGLVESSERGIDQGLSELTELLQGSDTDDLDRLCDRLIAELAPATRPTADDIALLIARPCPMPVERKSLWTLPQDPQAAGIARTYIREQLSSWGLDALIPTTELLASELVGNAIRYAKGPTLLRLLYDTELTCEVSDGSLTTPRIRHAAETDEGGRGLQLVASLSQHWGVRYRHNGKSIWTAQQVTSCADADASAVYQALGDFDLDAVPPIG</sequence>
<dbReference type="PANTHER" id="PTHR43156">
    <property type="entry name" value="STAGE II SPORULATION PROTEIN E-RELATED"/>
    <property type="match status" value="1"/>
</dbReference>
<accession>A0A2Z4JDQ8</accession>
<dbReference type="InterPro" id="IPR000014">
    <property type="entry name" value="PAS"/>
</dbReference>
<dbReference type="InterPro" id="IPR036890">
    <property type="entry name" value="HATPase_C_sf"/>
</dbReference>
<evidence type="ECO:0000259" key="17">
    <source>
        <dbReference type="PROSITE" id="PS50113"/>
    </source>
</evidence>
<evidence type="ECO:0000256" key="14">
    <source>
        <dbReference type="ARBA" id="ARBA00075117"/>
    </source>
</evidence>
<dbReference type="EMBL" id="CP030073">
    <property type="protein sequence ID" value="AWW42918.1"/>
    <property type="molecule type" value="Genomic_DNA"/>
</dbReference>
<keyword evidence="4" id="KW-0479">Metal-binding</keyword>
<comment type="catalytic activity">
    <reaction evidence="12">
        <text>O-phospho-L-seryl-[protein] + H2O = L-seryl-[protein] + phosphate</text>
        <dbReference type="Rhea" id="RHEA:20629"/>
        <dbReference type="Rhea" id="RHEA-COMP:9863"/>
        <dbReference type="Rhea" id="RHEA-COMP:11604"/>
        <dbReference type="ChEBI" id="CHEBI:15377"/>
        <dbReference type="ChEBI" id="CHEBI:29999"/>
        <dbReference type="ChEBI" id="CHEBI:43474"/>
        <dbReference type="ChEBI" id="CHEBI:83421"/>
        <dbReference type="EC" id="3.1.3.16"/>
    </reaction>
</comment>
<protein>
    <recommendedName>
        <fullName evidence="1">protein-serine/threonine phosphatase</fullName>
        <ecNumber evidence="1">3.1.3.16</ecNumber>
    </recommendedName>
    <alternativeName>
        <fullName evidence="15">Protein-serine/threonine phosphatase</fullName>
    </alternativeName>
    <alternativeName>
        <fullName evidence="14">Serine/threonine-protein kinase</fullName>
    </alternativeName>
</protein>